<name>A0ABR4DSE1_9PEZI</name>
<keyword evidence="6" id="KW-1185">Reference proteome</keyword>
<feature type="region of interest" description="Disordered" evidence="4">
    <location>
        <begin position="1"/>
        <end position="46"/>
    </location>
</feature>
<feature type="compositionally biased region" description="Gly residues" evidence="4">
    <location>
        <begin position="18"/>
        <end position="33"/>
    </location>
</feature>
<proteinExistence type="predicted"/>
<accession>A0ABR4DSE1</accession>
<dbReference type="InterPro" id="IPR042080">
    <property type="entry name" value="RNA_2'-PTrans_N"/>
</dbReference>
<reference evidence="5 6" key="1">
    <citation type="submission" date="2024-03" db="EMBL/GenBank/DDBJ databases">
        <title>A high-quality draft genome sequence of Diaporthe vaccinii, a causative agent of upright dieback and viscid rot disease in cranberry plants.</title>
        <authorList>
            <person name="Sarrasin M."/>
            <person name="Lang B.F."/>
            <person name="Burger G."/>
        </authorList>
    </citation>
    <scope>NUCLEOTIDE SEQUENCE [LARGE SCALE GENOMIC DNA]</scope>
    <source>
        <strain evidence="5 6">IS7</strain>
    </source>
</reference>
<dbReference type="EMBL" id="JBAWTH010000194">
    <property type="protein sequence ID" value="KAL2273258.1"/>
    <property type="molecule type" value="Genomic_DNA"/>
</dbReference>
<gene>
    <name evidence="5" type="ORF">FJTKL_04862</name>
</gene>
<evidence type="ECO:0000256" key="1">
    <source>
        <dbReference type="ARBA" id="ARBA00003343"/>
    </source>
</evidence>
<evidence type="ECO:0000256" key="3">
    <source>
        <dbReference type="ARBA" id="ARBA00047949"/>
    </source>
</evidence>
<sequence>MDADELAAQFEDKASVGGRTGGRKAGGGSGGKGKPGDGDKQREKQISMALSRLLRHQALNAGIKLDKEGYAPLDRVRLHQHHAARHVDTKSTGPFFP</sequence>
<protein>
    <recommendedName>
        <fullName evidence="2">2'-phosphotransferase</fullName>
        <ecNumber evidence="2">2.7.1.160</ecNumber>
    </recommendedName>
</protein>
<comment type="catalytic activity">
    <reaction evidence="3">
        <text>2'-phospho-[ligated tRNA] + NAD(+) = mature tRNA + ADP-alpha-D-ribose 1'',2''-cyclic phosphate + nicotinamide</text>
        <dbReference type="Rhea" id="RHEA:23324"/>
        <dbReference type="Rhea" id="RHEA-COMP:11106"/>
        <dbReference type="Rhea" id="RHEA-COMP:11107"/>
        <dbReference type="ChEBI" id="CHEBI:17154"/>
        <dbReference type="ChEBI" id="CHEBI:57540"/>
        <dbReference type="ChEBI" id="CHEBI:76596"/>
        <dbReference type="ChEBI" id="CHEBI:82883"/>
        <dbReference type="ChEBI" id="CHEBI:85027"/>
        <dbReference type="EC" id="2.7.1.160"/>
    </reaction>
</comment>
<dbReference type="Pfam" id="PF01885">
    <property type="entry name" value="PTS_2-RNA"/>
    <property type="match status" value="1"/>
</dbReference>
<organism evidence="5 6">
    <name type="scientific">Diaporthe vaccinii</name>
    <dbReference type="NCBI Taxonomy" id="105482"/>
    <lineage>
        <taxon>Eukaryota</taxon>
        <taxon>Fungi</taxon>
        <taxon>Dikarya</taxon>
        <taxon>Ascomycota</taxon>
        <taxon>Pezizomycotina</taxon>
        <taxon>Sordariomycetes</taxon>
        <taxon>Sordariomycetidae</taxon>
        <taxon>Diaporthales</taxon>
        <taxon>Diaporthaceae</taxon>
        <taxon>Diaporthe</taxon>
        <taxon>Diaporthe eres species complex</taxon>
    </lineage>
</organism>
<dbReference type="EC" id="2.7.1.160" evidence="2"/>
<feature type="compositionally biased region" description="Basic and acidic residues" evidence="4">
    <location>
        <begin position="34"/>
        <end position="45"/>
    </location>
</feature>
<dbReference type="SUPFAM" id="SSF56399">
    <property type="entry name" value="ADP-ribosylation"/>
    <property type="match status" value="1"/>
</dbReference>
<evidence type="ECO:0000313" key="6">
    <source>
        <dbReference type="Proteomes" id="UP001600888"/>
    </source>
</evidence>
<comment type="caution">
    <text evidence="5">The sequence shown here is derived from an EMBL/GenBank/DDBJ whole genome shotgun (WGS) entry which is preliminary data.</text>
</comment>
<evidence type="ECO:0000256" key="4">
    <source>
        <dbReference type="SAM" id="MobiDB-lite"/>
    </source>
</evidence>
<dbReference type="InterPro" id="IPR002745">
    <property type="entry name" value="Ptrans_KptA/Tpt1"/>
</dbReference>
<dbReference type="Gene3D" id="1.10.10.970">
    <property type="entry name" value="RNA 2'-phosphotransferase, Tpt1/KptA family, N-terminal domain"/>
    <property type="match status" value="1"/>
</dbReference>
<comment type="function">
    <text evidence="1">Catalyzes the last step of tRNA splicing, the transfer of the splice junction 2'-phosphate from ligated tRNA to NAD to produce ADP-ribose 1''-2'' cyclic phosphate.</text>
</comment>
<evidence type="ECO:0000256" key="2">
    <source>
        <dbReference type="ARBA" id="ARBA00012007"/>
    </source>
</evidence>
<dbReference type="Proteomes" id="UP001600888">
    <property type="component" value="Unassembled WGS sequence"/>
</dbReference>
<evidence type="ECO:0000313" key="5">
    <source>
        <dbReference type="EMBL" id="KAL2273258.1"/>
    </source>
</evidence>